<keyword evidence="4" id="KW-1185">Reference proteome</keyword>
<evidence type="ECO:0000313" key="3">
    <source>
        <dbReference type="EMBL" id="CAL1544377.1"/>
    </source>
</evidence>
<feature type="coiled-coil region" evidence="1">
    <location>
        <begin position="7"/>
        <end position="41"/>
    </location>
</feature>
<proteinExistence type="predicted"/>
<gene>
    <name evidence="3" type="ORF">GSLYS_00017890001</name>
</gene>
<dbReference type="AlphaFoldDB" id="A0AAV2IBZ1"/>
<organism evidence="3 4">
    <name type="scientific">Lymnaea stagnalis</name>
    <name type="common">Great pond snail</name>
    <name type="synonym">Helix stagnalis</name>
    <dbReference type="NCBI Taxonomy" id="6523"/>
    <lineage>
        <taxon>Eukaryota</taxon>
        <taxon>Metazoa</taxon>
        <taxon>Spiralia</taxon>
        <taxon>Lophotrochozoa</taxon>
        <taxon>Mollusca</taxon>
        <taxon>Gastropoda</taxon>
        <taxon>Heterobranchia</taxon>
        <taxon>Euthyneura</taxon>
        <taxon>Panpulmonata</taxon>
        <taxon>Hygrophila</taxon>
        <taxon>Lymnaeoidea</taxon>
        <taxon>Lymnaeidae</taxon>
        <taxon>Lymnaea</taxon>
    </lineage>
</organism>
<evidence type="ECO:0000313" key="4">
    <source>
        <dbReference type="Proteomes" id="UP001497497"/>
    </source>
</evidence>
<feature type="compositionally biased region" description="Low complexity" evidence="2">
    <location>
        <begin position="54"/>
        <end position="65"/>
    </location>
</feature>
<feature type="compositionally biased region" description="Low complexity" evidence="2">
    <location>
        <begin position="86"/>
        <end position="95"/>
    </location>
</feature>
<name>A0AAV2IBZ1_LYMST</name>
<keyword evidence="1" id="KW-0175">Coiled coil</keyword>
<comment type="caution">
    <text evidence="3">The sequence shown here is derived from an EMBL/GenBank/DDBJ whole genome shotgun (WGS) entry which is preliminary data.</text>
</comment>
<protein>
    <submittedName>
        <fullName evidence="3">Uncharacterized protein</fullName>
    </submittedName>
</protein>
<evidence type="ECO:0000256" key="2">
    <source>
        <dbReference type="SAM" id="MobiDB-lite"/>
    </source>
</evidence>
<reference evidence="3 4" key="1">
    <citation type="submission" date="2024-04" db="EMBL/GenBank/DDBJ databases">
        <authorList>
            <consortium name="Genoscope - CEA"/>
            <person name="William W."/>
        </authorList>
    </citation>
    <scope>NUCLEOTIDE SEQUENCE [LARGE SCALE GENOMIC DNA]</scope>
</reference>
<accession>A0AAV2IBZ1</accession>
<dbReference type="EMBL" id="CAXITT010000618">
    <property type="protein sequence ID" value="CAL1544377.1"/>
    <property type="molecule type" value="Genomic_DNA"/>
</dbReference>
<feature type="region of interest" description="Disordered" evidence="2">
    <location>
        <begin position="46"/>
        <end position="101"/>
    </location>
</feature>
<evidence type="ECO:0000256" key="1">
    <source>
        <dbReference type="SAM" id="Coils"/>
    </source>
</evidence>
<sequence length="302" mass="32548">MAYRGKIVSLEKREAETRKRLQNLQQKVASVMAELNMVDDNPLQDALSDTAIDSNSSLPASGASSQFDTNHKSKHTSWAKTIQAEPSPSMKSSSVPPRPPVPIIKKLDYPTTPVAVDVAMDTEMNTYLNARLTDLTGTGNLSGRGSDEDFFPKTSPPDGLQRELTKAFDVGSDSNLNRTICKSRDFEMGSDADYGLDILKGSDVDKGAKFYKNFHADVGSDSQEGRVIISRNNSYDSNVDTYDRFGSGVDSSENNTRILTSSAPARSRGIGVGGALTVVGTAFSITGESVVEESDPLLDSEC</sequence>
<feature type="region of interest" description="Disordered" evidence="2">
    <location>
        <begin position="139"/>
        <end position="159"/>
    </location>
</feature>
<dbReference type="Proteomes" id="UP001497497">
    <property type="component" value="Unassembled WGS sequence"/>
</dbReference>